<protein>
    <recommendedName>
        <fullName evidence="3">DUF5683 domain-containing protein</fullName>
    </recommendedName>
</protein>
<evidence type="ECO:0000313" key="1">
    <source>
        <dbReference type="EMBL" id="OGF08877.1"/>
    </source>
</evidence>
<dbReference type="Proteomes" id="UP000177230">
    <property type="component" value="Unassembled WGS sequence"/>
</dbReference>
<name>A0A1F5R335_9BACT</name>
<accession>A0A1F5R335</accession>
<gene>
    <name evidence="1" type="ORF">A2024_01220</name>
</gene>
<evidence type="ECO:0000313" key="2">
    <source>
        <dbReference type="Proteomes" id="UP000177230"/>
    </source>
</evidence>
<proteinExistence type="predicted"/>
<reference evidence="1 2" key="1">
    <citation type="journal article" date="2016" name="Nat. Commun.">
        <title>Thousands of microbial genomes shed light on interconnected biogeochemical processes in an aquifer system.</title>
        <authorList>
            <person name="Anantharaman K."/>
            <person name="Brown C.T."/>
            <person name="Hug L.A."/>
            <person name="Sharon I."/>
            <person name="Castelle C.J."/>
            <person name="Probst A.J."/>
            <person name="Thomas B.C."/>
            <person name="Singh A."/>
            <person name="Wilkins M.J."/>
            <person name="Karaoz U."/>
            <person name="Brodie E.L."/>
            <person name="Williams K.H."/>
            <person name="Hubbard S.S."/>
            <person name="Banfield J.F."/>
        </authorList>
    </citation>
    <scope>NUCLEOTIDE SEQUENCE [LARGE SCALE GENOMIC DNA]</scope>
</reference>
<evidence type="ECO:0008006" key="3">
    <source>
        <dbReference type="Google" id="ProtNLM"/>
    </source>
</evidence>
<sequence>MNKNIIYIGALITLLSARAFGQRENPMNAVIRAYEHGYFQEVIAIAERSLEDTAGFTQEDIIYFRTYLAFSLVAMGQEPAAIERFKQILAVKPKLELNPEFVSPKIIEVFKRAQAEFFRAVSTGDPRSNLLFEKGRPGKFQGLWRSSLWPGWGQSVRGDPRKGRILKWGAAGVAAGTGLAALGTYVSHQRYLDATDPGDIEAKYKTYNSWYKTRNFTVNLAVSFWVYNLADIIISK</sequence>
<dbReference type="EMBL" id="MFFM01000046">
    <property type="protein sequence ID" value="OGF08877.1"/>
    <property type="molecule type" value="Genomic_DNA"/>
</dbReference>
<organism evidence="1 2">
    <name type="scientific">Candidatus Edwardsbacteria bacterium GWF2_54_11</name>
    <dbReference type="NCBI Taxonomy" id="1817851"/>
    <lineage>
        <taxon>Bacteria</taxon>
        <taxon>Candidatus Edwardsiibacteriota</taxon>
    </lineage>
</organism>
<dbReference type="AlphaFoldDB" id="A0A1F5R335"/>
<comment type="caution">
    <text evidence="1">The sequence shown here is derived from an EMBL/GenBank/DDBJ whole genome shotgun (WGS) entry which is preliminary data.</text>
</comment>